<name>A0A1I7H5T4_9GAMM</name>
<dbReference type="SMART" id="SM00493">
    <property type="entry name" value="TOPRIM"/>
    <property type="match status" value="1"/>
</dbReference>
<dbReference type="PROSITE" id="PS50880">
    <property type="entry name" value="TOPRIM"/>
    <property type="match status" value="1"/>
</dbReference>
<dbReference type="InterPro" id="IPR003601">
    <property type="entry name" value="Topo_IA_2"/>
</dbReference>
<evidence type="ECO:0000256" key="8">
    <source>
        <dbReference type="ARBA" id="ARBA00022842"/>
    </source>
</evidence>
<dbReference type="InterPro" id="IPR000380">
    <property type="entry name" value="Topo_IA"/>
</dbReference>
<dbReference type="InterPro" id="IPR006171">
    <property type="entry name" value="TOPRIM_dom"/>
</dbReference>
<keyword evidence="9" id="KW-0799">Topoisomerase</keyword>
<dbReference type="Gene3D" id="1.10.460.10">
    <property type="entry name" value="Topoisomerase I, domain 2"/>
    <property type="match status" value="1"/>
</dbReference>
<dbReference type="NCBIfam" id="NF005829">
    <property type="entry name" value="PRK07726.1"/>
    <property type="match status" value="1"/>
</dbReference>
<dbReference type="InterPro" id="IPR013497">
    <property type="entry name" value="Topo_IA_cen"/>
</dbReference>
<keyword evidence="8" id="KW-0460">Magnesium</keyword>
<dbReference type="PROSITE" id="PS52039">
    <property type="entry name" value="TOPO_IA_2"/>
    <property type="match status" value="1"/>
</dbReference>
<dbReference type="PRINTS" id="PR00417">
    <property type="entry name" value="PRTPISMRASEI"/>
</dbReference>
<dbReference type="GO" id="GO:0043597">
    <property type="term" value="C:cytoplasmic replication fork"/>
    <property type="evidence" value="ECO:0007669"/>
    <property type="project" value="TreeGrafter"/>
</dbReference>
<evidence type="ECO:0000259" key="17">
    <source>
        <dbReference type="PROSITE" id="PS50880"/>
    </source>
</evidence>
<accession>A0A1I7H5T4</accession>
<dbReference type="GO" id="GO:0006310">
    <property type="term" value="P:DNA recombination"/>
    <property type="evidence" value="ECO:0007669"/>
    <property type="project" value="TreeGrafter"/>
</dbReference>
<feature type="domain" description="Topo IA-type catalytic" evidence="18">
    <location>
        <begin position="150"/>
        <end position="601"/>
    </location>
</feature>
<evidence type="ECO:0000256" key="7">
    <source>
        <dbReference type="ARBA" id="ARBA00022833"/>
    </source>
</evidence>
<sequence length="678" mass="75757">MRLFLCEKPSQGKDIAKVLGANSKKDGFYEGAGIVVTWARGHLLENASPDAYGEQFGVPWRKDVLPIIPTQWKMVVKKDVVAMFKTISQLLKKASSVVIATDADREGEVIAREILDMCKYKGPIQRLWLSALDDASIHQAIGAMLPGEKTEALYLAGLGRSRADWLIGMNMTRFFSIKARDQAYSGVLSVGRVQTPTLALVVQRDREISQFVSKPYWQVKALLQHLGIHFTATWIPAKQYCDDEKRCIQLPAAKSAIQLCQQAGLAKVCEVQQKREKHSPPLVFDLGTLQQVASKKWGLGAKQVLEIAQSLYEKHKATTYPRTDCGYLPISMRAEIFQVLQALEKSDPSLSLLLPKLDTELVSRVWNDKKITAHHGIIPTKQPPVLSAMSTEERQLYELIRTYYLAQFLPVQEVDITTIHFDIRGQLFVSRGNVEIIQGWKTLFSNGNEEEGSEEESESVKLPALSHGEQCVVKNGELKQLETKPPQHYTDGTLIAAMKNAAAFVTDPALKKVLKENAGLGTEATRAGIITTLEERQFLHRQKKHLLATDIGCQLIDALPTVVTNPGMTALWEQALESVADGRLPLTTFIEKQKAWLHHLLEKTCDVPLKLNLPPMPNCPKCQGKMVLREGKKGRFWSCQCYPDCDGIISLSTPNKEKMSNFQSGKKKKGKDMKTLFS</sequence>
<proteinExistence type="inferred from homology"/>
<organism evidence="19 20">
    <name type="scientific">Xenorhabdus koppenhoeferi</name>
    <dbReference type="NCBI Taxonomy" id="351659"/>
    <lineage>
        <taxon>Bacteria</taxon>
        <taxon>Pseudomonadati</taxon>
        <taxon>Pseudomonadota</taxon>
        <taxon>Gammaproteobacteria</taxon>
        <taxon>Enterobacterales</taxon>
        <taxon>Morganellaceae</taxon>
        <taxon>Xenorhabdus</taxon>
    </lineage>
</organism>
<dbReference type="SUPFAM" id="SSF57783">
    <property type="entry name" value="Zinc beta-ribbon"/>
    <property type="match status" value="1"/>
</dbReference>
<dbReference type="InterPro" id="IPR013825">
    <property type="entry name" value="Topo_IA_cen_sub2"/>
</dbReference>
<evidence type="ECO:0000256" key="1">
    <source>
        <dbReference type="ARBA" id="ARBA00000213"/>
    </source>
</evidence>
<dbReference type="InterPro" id="IPR034144">
    <property type="entry name" value="TOPRIM_TopoIII"/>
</dbReference>
<feature type="domain" description="Toprim" evidence="17">
    <location>
        <begin position="1"/>
        <end position="133"/>
    </location>
</feature>
<dbReference type="SMART" id="SM00436">
    <property type="entry name" value="TOP1Bc"/>
    <property type="match status" value="1"/>
</dbReference>
<dbReference type="RefSeq" id="WP_092550102.1">
    <property type="nucleotide sequence ID" value="NZ_CAWRBG010000037.1"/>
</dbReference>
<dbReference type="Pfam" id="PF01396">
    <property type="entry name" value="Zn_ribbon_Top1"/>
    <property type="match status" value="1"/>
</dbReference>
<comment type="catalytic activity">
    <reaction evidence="1">
        <text>ATP-independent breakage of single-stranded DNA, followed by passage and rejoining.</text>
        <dbReference type="EC" id="5.6.2.1"/>
    </reaction>
</comment>
<comment type="similarity">
    <text evidence="2">Belongs to the type IA topoisomerase family.</text>
</comment>
<dbReference type="GO" id="GO:0006265">
    <property type="term" value="P:DNA topological change"/>
    <property type="evidence" value="ECO:0007669"/>
    <property type="project" value="InterPro"/>
</dbReference>
<dbReference type="NCBIfam" id="TIGR01056">
    <property type="entry name" value="topB"/>
    <property type="match status" value="1"/>
</dbReference>
<keyword evidence="4" id="KW-0479">Metal-binding</keyword>
<dbReference type="SUPFAM" id="SSF56712">
    <property type="entry name" value="Prokaryotic type I DNA topoisomerase"/>
    <property type="match status" value="1"/>
</dbReference>
<dbReference type="AlphaFoldDB" id="A0A1I7H5T4"/>
<keyword evidence="5" id="KW-0677">Repeat</keyword>
<evidence type="ECO:0000256" key="2">
    <source>
        <dbReference type="ARBA" id="ARBA00009446"/>
    </source>
</evidence>
<evidence type="ECO:0000256" key="10">
    <source>
        <dbReference type="ARBA" id="ARBA00023125"/>
    </source>
</evidence>
<evidence type="ECO:0000256" key="3">
    <source>
        <dbReference type="ARBA" id="ARBA00012891"/>
    </source>
</evidence>
<evidence type="ECO:0000256" key="14">
    <source>
        <dbReference type="ARBA" id="ARBA00032235"/>
    </source>
</evidence>
<dbReference type="Pfam" id="PF01751">
    <property type="entry name" value="Toprim"/>
    <property type="match status" value="1"/>
</dbReference>
<dbReference type="InterPro" id="IPR013826">
    <property type="entry name" value="Topo_IA_cen_sub3"/>
</dbReference>
<dbReference type="FunFam" id="1.10.290.10:FF:000004">
    <property type="entry name" value="DNA topoisomerase 3"/>
    <property type="match status" value="1"/>
</dbReference>
<dbReference type="OrthoDB" id="9803554at2"/>
<evidence type="ECO:0000259" key="18">
    <source>
        <dbReference type="PROSITE" id="PS52039"/>
    </source>
</evidence>
<evidence type="ECO:0000256" key="5">
    <source>
        <dbReference type="ARBA" id="ARBA00022737"/>
    </source>
</evidence>
<dbReference type="InterPro" id="IPR005738">
    <property type="entry name" value="TopoIII"/>
</dbReference>
<keyword evidence="7" id="KW-0862">Zinc</keyword>
<dbReference type="InterPro" id="IPR013824">
    <property type="entry name" value="Topo_IA_cen_sub1"/>
</dbReference>
<evidence type="ECO:0000256" key="6">
    <source>
        <dbReference type="ARBA" id="ARBA00022771"/>
    </source>
</evidence>
<gene>
    <name evidence="19" type="ORF">SAMN05421784_11171</name>
</gene>
<protein>
    <recommendedName>
        <fullName evidence="3">DNA topoisomerase</fullName>
        <ecNumber evidence="3">5.6.2.1</ecNumber>
    </recommendedName>
    <alternativeName>
        <fullName evidence="15">Omega-protein</fullName>
    </alternativeName>
    <alternativeName>
        <fullName evidence="14">Relaxing enzyme</fullName>
    </alternativeName>
    <alternativeName>
        <fullName evidence="12">Swivelase</fullName>
    </alternativeName>
    <alternativeName>
        <fullName evidence="13">Untwisting enzyme</fullName>
    </alternativeName>
</protein>
<keyword evidence="6" id="KW-0863">Zinc-finger</keyword>
<evidence type="ECO:0000256" key="12">
    <source>
        <dbReference type="ARBA" id="ARBA00030003"/>
    </source>
</evidence>
<dbReference type="Gene3D" id="3.30.65.10">
    <property type="entry name" value="Bacterial Topoisomerase I, domain 1"/>
    <property type="match status" value="1"/>
</dbReference>
<dbReference type="CDD" id="cd00186">
    <property type="entry name" value="TOP1Ac"/>
    <property type="match status" value="1"/>
</dbReference>
<dbReference type="PANTHER" id="PTHR11390:SF21">
    <property type="entry name" value="DNA TOPOISOMERASE 3-ALPHA"/>
    <property type="match status" value="1"/>
</dbReference>
<dbReference type="Gene3D" id="3.40.50.140">
    <property type="match status" value="1"/>
</dbReference>
<dbReference type="GO" id="GO:0008270">
    <property type="term" value="F:zinc ion binding"/>
    <property type="evidence" value="ECO:0007669"/>
    <property type="project" value="UniProtKB-KW"/>
</dbReference>
<evidence type="ECO:0000256" key="15">
    <source>
        <dbReference type="ARBA" id="ARBA00032877"/>
    </source>
</evidence>
<dbReference type="STRING" id="351659.SAMN05421784_11171"/>
<evidence type="ECO:0000256" key="13">
    <source>
        <dbReference type="ARBA" id="ARBA00031985"/>
    </source>
</evidence>
<dbReference type="CDD" id="cd03362">
    <property type="entry name" value="TOPRIM_TopoIA_TopoIII"/>
    <property type="match status" value="1"/>
</dbReference>
<dbReference type="InterPro" id="IPR013498">
    <property type="entry name" value="Topo_IA_Znf"/>
</dbReference>
<dbReference type="PANTHER" id="PTHR11390">
    <property type="entry name" value="PROKARYOTIC DNA TOPOISOMERASE"/>
    <property type="match status" value="1"/>
</dbReference>
<dbReference type="InterPro" id="IPR023405">
    <property type="entry name" value="Topo_IA_core_domain"/>
</dbReference>
<evidence type="ECO:0000256" key="4">
    <source>
        <dbReference type="ARBA" id="ARBA00022723"/>
    </source>
</evidence>
<dbReference type="EMBL" id="FPBJ01000011">
    <property type="protein sequence ID" value="SFU55886.1"/>
    <property type="molecule type" value="Genomic_DNA"/>
</dbReference>
<dbReference type="GO" id="GO:0003677">
    <property type="term" value="F:DNA binding"/>
    <property type="evidence" value="ECO:0007669"/>
    <property type="project" value="UniProtKB-KW"/>
</dbReference>
<dbReference type="InterPro" id="IPR023406">
    <property type="entry name" value="Topo_IA_AS"/>
</dbReference>
<dbReference type="SMART" id="SM00437">
    <property type="entry name" value="TOP1Ac"/>
    <property type="match status" value="1"/>
</dbReference>
<evidence type="ECO:0000256" key="16">
    <source>
        <dbReference type="SAM" id="MobiDB-lite"/>
    </source>
</evidence>
<evidence type="ECO:0000256" key="9">
    <source>
        <dbReference type="ARBA" id="ARBA00023029"/>
    </source>
</evidence>
<dbReference type="InterPro" id="IPR003602">
    <property type="entry name" value="Topo_IA_DNA-bd_dom"/>
</dbReference>
<dbReference type="Proteomes" id="UP000242496">
    <property type="component" value="Unassembled WGS sequence"/>
</dbReference>
<dbReference type="PROSITE" id="PS00396">
    <property type="entry name" value="TOPO_IA_1"/>
    <property type="match status" value="1"/>
</dbReference>
<dbReference type="Pfam" id="PF01131">
    <property type="entry name" value="Topoisom_bac"/>
    <property type="match status" value="1"/>
</dbReference>
<evidence type="ECO:0000313" key="19">
    <source>
        <dbReference type="EMBL" id="SFU55886.1"/>
    </source>
</evidence>
<keyword evidence="11 19" id="KW-0413">Isomerase</keyword>
<reference evidence="20" key="1">
    <citation type="submission" date="2016-10" db="EMBL/GenBank/DDBJ databases">
        <authorList>
            <person name="Varghese N."/>
            <person name="Submissions S."/>
        </authorList>
    </citation>
    <scope>NUCLEOTIDE SEQUENCE [LARGE SCALE GENOMIC DNA]</scope>
    <source>
        <strain evidence="20">DSM 18168</strain>
    </source>
</reference>
<feature type="region of interest" description="Disordered" evidence="16">
    <location>
        <begin position="657"/>
        <end position="678"/>
    </location>
</feature>
<evidence type="ECO:0000256" key="11">
    <source>
        <dbReference type="ARBA" id="ARBA00023235"/>
    </source>
</evidence>
<dbReference type="GO" id="GO:0003917">
    <property type="term" value="F:DNA topoisomerase type I (single strand cut, ATP-independent) activity"/>
    <property type="evidence" value="ECO:0007669"/>
    <property type="project" value="UniProtKB-EC"/>
</dbReference>
<evidence type="ECO:0000313" key="20">
    <source>
        <dbReference type="Proteomes" id="UP000242496"/>
    </source>
</evidence>
<dbReference type="GO" id="GO:0006281">
    <property type="term" value="P:DNA repair"/>
    <property type="evidence" value="ECO:0007669"/>
    <property type="project" value="TreeGrafter"/>
</dbReference>
<dbReference type="EC" id="5.6.2.1" evidence="3"/>
<keyword evidence="20" id="KW-1185">Reference proteome</keyword>
<dbReference type="Gene3D" id="2.70.20.10">
    <property type="entry name" value="Topoisomerase I, domain 3"/>
    <property type="match status" value="1"/>
</dbReference>
<keyword evidence="10" id="KW-0238">DNA-binding</keyword>
<dbReference type="Gene3D" id="1.10.290.10">
    <property type="entry name" value="Topoisomerase I, domain 4"/>
    <property type="match status" value="1"/>
</dbReference>